<evidence type="ECO:0000259" key="2">
    <source>
        <dbReference type="Pfam" id="PF20791"/>
    </source>
</evidence>
<dbReference type="InterPro" id="IPR029069">
    <property type="entry name" value="HotDog_dom_sf"/>
</dbReference>
<evidence type="ECO:0000313" key="3">
    <source>
        <dbReference type="EMBL" id="EFR31261.1"/>
    </source>
</evidence>
<gene>
    <name evidence="3" type="ORF">HMPREF9257_1457</name>
</gene>
<dbReference type="Gene3D" id="3.10.129.10">
    <property type="entry name" value="Hotdog Thioesterase"/>
    <property type="match status" value="1"/>
</dbReference>
<dbReference type="GO" id="GO:0016790">
    <property type="term" value="F:thiolester hydrolase activity"/>
    <property type="evidence" value="ECO:0007669"/>
    <property type="project" value="InterPro"/>
</dbReference>
<sequence>MTKSLKVYTENIVVNDSFFKEIKNRRVVDFSHLMESTLQVSGYHDHALRQAFPDQAYIIQPGQVWVVTQYRISFGQALLQKEQPLSISTRLTKVNRFMVDRYFELSQAGRQIMTIDSQFVALDFQERKMVPLRRDFLTDNDLVDQTISSQFYRFKADEFDQYLGDYEVNIQTDDIDENAHVNNLVYLRWCLKYLPIEENRQLSRIDVKYSKEILPGHRVMIDLKKTSIDDSPQYLFKIKNMTKNEEACQIRFCWQ</sequence>
<dbReference type="Pfam" id="PF01643">
    <property type="entry name" value="Acyl-ACP_TE"/>
    <property type="match status" value="1"/>
</dbReference>
<proteinExistence type="predicted"/>
<name>E4KPG9_9LACT</name>
<dbReference type="AlphaFoldDB" id="E4KPG9"/>
<evidence type="ECO:0000259" key="1">
    <source>
        <dbReference type="Pfam" id="PF01643"/>
    </source>
</evidence>
<dbReference type="STRING" id="908337.HMPREF9257_1457"/>
<dbReference type="Pfam" id="PF20791">
    <property type="entry name" value="Acyl-ACP_TE_C"/>
    <property type="match status" value="1"/>
</dbReference>
<feature type="domain" description="Acyl-ACP thioesterase N-terminal hotdog" evidence="1">
    <location>
        <begin position="20"/>
        <end position="137"/>
    </location>
</feature>
<dbReference type="RefSeq" id="WP_006418464.1">
    <property type="nucleotide sequence ID" value="NZ_AENN01000015.1"/>
</dbReference>
<dbReference type="InterPro" id="IPR002864">
    <property type="entry name" value="Acyl-ACP_thioesterase_NHD"/>
</dbReference>
<organism evidence="3 4">
    <name type="scientific">Eremococcus coleocola ACS-139-V-Col8</name>
    <dbReference type="NCBI Taxonomy" id="908337"/>
    <lineage>
        <taxon>Bacteria</taxon>
        <taxon>Bacillati</taxon>
        <taxon>Bacillota</taxon>
        <taxon>Bacilli</taxon>
        <taxon>Lactobacillales</taxon>
        <taxon>Aerococcaceae</taxon>
        <taxon>Eremococcus</taxon>
    </lineage>
</organism>
<feature type="domain" description="Acyl-ACP thioesterase-like C-terminal" evidence="2">
    <location>
        <begin position="168"/>
        <end position="255"/>
    </location>
</feature>
<reference evidence="3 4" key="1">
    <citation type="submission" date="2010-10" db="EMBL/GenBank/DDBJ databases">
        <authorList>
            <person name="Durkin A.S."/>
            <person name="Madupu R."/>
            <person name="Torralba M."/>
            <person name="Gillis M."/>
            <person name="Methe B."/>
            <person name="Sutton G."/>
            <person name="Nelson K.E."/>
        </authorList>
    </citation>
    <scope>NUCLEOTIDE SEQUENCE [LARGE SCALE GENOMIC DNA]</scope>
    <source>
        <strain evidence="3 4">ACS-139-V-Col8</strain>
    </source>
</reference>
<dbReference type="SUPFAM" id="SSF54637">
    <property type="entry name" value="Thioesterase/thiol ester dehydrase-isomerase"/>
    <property type="match status" value="2"/>
</dbReference>
<dbReference type="eggNOG" id="COG3884">
    <property type="taxonomic scope" value="Bacteria"/>
</dbReference>
<dbReference type="EMBL" id="AENN01000015">
    <property type="protein sequence ID" value="EFR31261.1"/>
    <property type="molecule type" value="Genomic_DNA"/>
</dbReference>
<dbReference type="OrthoDB" id="9801517at2"/>
<dbReference type="InterPro" id="IPR049427">
    <property type="entry name" value="Acyl-ACP_TE_C"/>
</dbReference>
<dbReference type="GO" id="GO:0006633">
    <property type="term" value="P:fatty acid biosynthetic process"/>
    <property type="evidence" value="ECO:0007669"/>
    <property type="project" value="InterPro"/>
</dbReference>
<keyword evidence="4" id="KW-1185">Reference proteome</keyword>
<dbReference type="Proteomes" id="UP000005990">
    <property type="component" value="Unassembled WGS sequence"/>
</dbReference>
<evidence type="ECO:0000313" key="4">
    <source>
        <dbReference type="Proteomes" id="UP000005990"/>
    </source>
</evidence>
<accession>E4KPG9</accession>
<protein>
    <submittedName>
        <fullName evidence="3">Acyl-ACP thioesterase</fullName>
    </submittedName>
</protein>
<comment type="caution">
    <text evidence="3">The sequence shown here is derived from an EMBL/GenBank/DDBJ whole genome shotgun (WGS) entry which is preliminary data.</text>
</comment>